<reference evidence="2" key="3">
    <citation type="submission" date="2015-04" db="UniProtKB">
        <authorList>
            <consortium name="EnsemblPlants"/>
        </authorList>
    </citation>
    <scope>IDENTIFICATION</scope>
</reference>
<dbReference type="PANTHER" id="PTHR13343:SF28">
    <property type="entry name" value="PENTATRICOPEPTIDE REPEAT (PPR) SUPERFAMILY PROTEIN"/>
    <property type="match status" value="1"/>
</dbReference>
<evidence type="ECO:0008006" key="4">
    <source>
        <dbReference type="Google" id="ProtNLM"/>
    </source>
</evidence>
<dbReference type="HOGENOM" id="CLU_035089_0_0_1"/>
<dbReference type="Gramene" id="LPERR11G12750.2">
    <property type="protein sequence ID" value="LPERR11G12750.2"/>
    <property type="gene ID" value="LPERR11G12750"/>
</dbReference>
<dbReference type="InterPro" id="IPR037119">
    <property type="entry name" value="Haem_oxidase_HugZ-like_sf"/>
</dbReference>
<dbReference type="AlphaFoldDB" id="A0A0D9XST8"/>
<evidence type="ECO:0000313" key="3">
    <source>
        <dbReference type="Proteomes" id="UP000032180"/>
    </source>
</evidence>
<evidence type="ECO:0000256" key="1">
    <source>
        <dbReference type="SAM" id="MobiDB-lite"/>
    </source>
</evidence>
<dbReference type="Proteomes" id="UP000032180">
    <property type="component" value="Chromosome 11"/>
</dbReference>
<dbReference type="eggNOG" id="KOG4197">
    <property type="taxonomic scope" value="Eukaryota"/>
</dbReference>
<dbReference type="SUPFAM" id="SSF50475">
    <property type="entry name" value="FMN-binding split barrel"/>
    <property type="match status" value="1"/>
</dbReference>
<accession>A0A0D9XST8</accession>
<dbReference type="EnsemblPlants" id="LPERR11G12750.2">
    <property type="protein sequence ID" value="LPERR11G12750.2"/>
    <property type="gene ID" value="LPERR11G12750"/>
</dbReference>
<feature type="compositionally biased region" description="Acidic residues" evidence="1">
    <location>
        <begin position="183"/>
        <end position="225"/>
    </location>
</feature>
<dbReference type="EnsemblPlants" id="LPERR11G12750.1">
    <property type="protein sequence ID" value="LPERR11G12750.1"/>
    <property type="gene ID" value="LPERR11G12750"/>
</dbReference>
<dbReference type="PANTHER" id="PTHR13343">
    <property type="entry name" value="CREG1 PROTEIN"/>
    <property type="match status" value="1"/>
</dbReference>
<protein>
    <recommendedName>
        <fullName evidence="4">DUF2470 domain-containing protein</fullName>
    </recommendedName>
</protein>
<dbReference type="Gramene" id="LPERR11G12750.1">
    <property type="protein sequence ID" value="LPERR11G12750.1"/>
    <property type="gene ID" value="LPERR11G12750"/>
</dbReference>
<keyword evidence="3" id="KW-1185">Reference proteome</keyword>
<feature type="region of interest" description="Disordered" evidence="1">
    <location>
        <begin position="180"/>
        <end position="231"/>
    </location>
</feature>
<organism evidence="2 3">
    <name type="scientific">Leersia perrieri</name>
    <dbReference type="NCBI Taxonomy" id="77586"/>
    <lineage>
        <taxon>Eukaryota</taxon>
        <taxon>Viridiplantae</taxon>
        <taxon>Streptophyta</taxon>
        <taxon>Embryophyta</taxon>
        <taxon>Tracheophyta</taxon>
        <taxon>Spermatophyta</taxon>
        <taxon>Magnoliopsida</taxon>
        <taxon>Liliopsida</taxon>
        <taxon>Poales</taxon>
        <taxon>Poaceae</taxon>
        <taxon>BOP clade</taxon>
        <taxon>Oryzoideae</taxon>
        <taxon>Oryzeae</taxon>
        <taxon>Oryzinae</taxon>
        <taxon>Leersia</taxon>
    </lineage>
</organism>
<reference evidence="2 3" key="2">
    <citation type="submission" date="2013-12" db="EMBL/GenBank/DDBJ databases">
        <authorList>
            <person name="Yu Y."/>
            <person name="Lee S."/>
            <person name="de Baynast K."/>
            <person name="Wissotski M."/>
            <person name="Liu L."/>
            <person name="Talag J."/>
            <person name="Goicoechea J."/>
            <person name="Angelova A."/>
            <person name="Jetty R."/>
            <person name="Kudrna D."/>
            <person name="Golser W."/>
            <person name="Rivera L."/>
            <person name="Zhang J."/>
            <person name="Wing R."/>
        </authorList>
    </citation>
    <scope>NUCLEOTIDE SEQUENCE</scope>
</reference>
<sequence>MLLAAAAAVSAPVSSSNFLASTRATTTTRFFSVPRRCHSLWSNGRRSHHCWAGGGATPDELPPGRGRYHPFEEIADKIQLDDGEPAHLTDAECARTIVEVNSKAAVMISTLIDEGVHERIILPEFPYLTDENGDIYFEVDNDDALLESIMGDDKIAHVIIGLDNTQVFADLDVAAASATEFAQEGDDDDDDDDSDDEDSDFDDDFDGEGVFAVDDDDGDDDDEDDLPRWTNLETMNSCHPLYFARLIAETSAKSSIDWLDRPPASLVVEGQLRPAFAEESTMVSRHLSNDEPQKDNKETGATFFKVEVLSIELITAYGTEPKIKIGEYRKARPDIIAHSAPNIISRLRAGGDKITQALKSLCWRCKAIQIEEAAVIGVDCLGFDLRVCSGTQVQTLRFAFPTKATSEFGAEKQIHELLFPRIQQEGQSSQTRQK</sequence>
<dbReference type="Gene3D" id="3.20.180.10">
    <property type="entry name" value="PNP-oxidase-like"/>
    <property type="match status" value="1"/>
</dbReference>
<dbReference type="STRING" id="77586.A0A0D9XST8"/>
<evidence type="ECO:0000313" key="2">
    <source>
        <dbReference type="EnsemblPlants" id="LPERR11G12750.1"/>
    </source>
</evidence>
<reference evidence="2 3" key="1">
    <citation type="submission" date="2012-08" db="EMBL/GenBank/DDBJ databases">
        <title>Oryza genome evolution.</title>
        <authorList>
            <person name="Wing R.A."/>
        </authorList>
    </citation>
    <scope>NUCLEOTIDE SEQUENCE</scope>
</reference>
<name>A0A0D9XST8_9ORYZ</name>
<proteinExistence type="predicted"/>